<dbReference type="RefSeq" id="WP_117892445.1">
    <property type="nucleotide sequence ID" value="NZ_JADMWL010000019.1"/>
</dbReference>
<keyword evidence="1" id="KW-0472">Membrane</keyword>
<dbReference type="Proteomes" id="UP001213042">
    <property type="component" value="Unassembled WGS sequence"/>
</dbReference>
<gene>
    <name evidence="2" type="ORF">PNW00_10625</name>
</gene>
<reference evidence="2" key="1">
    <citation type="submission" date="2023-01" db="EMBL/GenBank/DDBJ databases">
        <title>Human gut microbiome strain richness.</title>
        <authorList>
            <person name="Chen-Liaw A."/>
        </authorList>
    </citation>
    <scope>NUCLEOTIDE SEQUENCE</scope>
    <source>
        <strain evidence="2">D43st1_D9_D43t1_170807</strain>
    </source>
</reference>
<evidence type="ECO:0000313" key="2">
    <source>
        <dbReference type="EMBL" id="MDB8750899.1"/>
    </source>
</evidence>
<dbReference type="EMBL" id="JAQMLU010000019">
    <property type="protein sequence ID" value="MDB8750899.1"/>
    <property type="molecule type" value="Genomic_DNA"/>
</dbReference>
<evidence type="ECO:0008006" key="4">
    <source>
        <dbReference type="Google" id="ProtNLM"/>
    </source>
</evidence>
<dbReference type="AlphaFoldDB" id="A0AAW6ELJ9"/>
<evidence type="ECO:0000256" key="1">
    <source>
        <dbReference type="SAM" id="Phobius"/>
    </source>
</evidence>
<name>A0AAW6ELJ9_9FIRM</name>
<proteinExistence type="predicted"/>
<keyword evidence="1" id="KW-0812">Transmembrane</keyword>
<comment type="caution">
    <text evidence="2">The sequence shown here is derived from an EMBL/GenBank/DDBJ whole genome shotgun (WGS) entry which is preliminary data.</text>
</comment>
<organism evidence="2 3">
    <name type="scientific">Ruminococcus bicirculans</name>
    <name type="common">ex Wegman et al. 2014</name>
    <dbReference type="NCBI Taxonomy" id="1160721"/>
    <lineage>
        <taxon>Bacteria</taxon>
        <taxon>Bacillati</taxon>
        <taxon>Bacillota</taxon>
        <taxon>Clostridia</taxon>
        <taxon>Eubacteriales</taxon>
        <taxon>Oscillospiraceae</taxon>
        <taxon>Ruminococcus</taxon>
    </lineage>
</organism>
<protein>
    <recommendedName>
        <fullName evidence="4">Transposase</fullName>
    </recommendedName>
</protein>
<sequence length="69" mass="7908">MKTTIATVKNEFRLTEWSAQIQAQKSSGLTVHKWCEENGVNVNTVYLNFVPIISLLICFLFLAFNLFIL</sequence>
<evidence type="ECO:0000313" key="3">
    <source>
        <dbReference type="Proteomes" id="UP001213042"/>
    </source>
</evidence>
<feature type="transmembrane region" description="Helical" evidence="1">
    <location>
        <begin position="46"/>
        <end position="68"/>
    </location>
</feature>
<keyword evidence="1" id="KW-1133">Transmembrane helix</keyword>
<dbReference type="NCBIfam" id="NF047593">
    <property type="entry name" value="IS66_ISAeme5_TnpA"/>
    <property type="match status" value="1"/>
</dbReference>
<accession>A0AAW6ELJ9</accession>